<proteinExistence type="predicted"/>
<protein>
    <submittedName>
        <fullName evidence="2">Uncharacterized protein</fullName>
    </submittedName>
</protein>
<keyword evidence="1" id="KW-1133">Transmembrane helix</keyword>
<keyword evidence="1" id="KW-0472">Membrane</keyword>
<name>A0AAV6FNK4_9TELE</name>
<feature type="transmembrane region" description="Helical" evidence="1">
    <location>
        <begin position="56"/>
        <end position="76"/>
    </location>
</feature>
<dbReference type="AlphaFoldDB" id="A0AAV6FNK4"/>
<gene>
    <name evidence="2" type="ORF">AALO_G00254100</name>
</gene>
<keyword evidence="3" id="KW-1185">Reference proteome</keyword>
<evidence type="ECO:0000313" key="3">
    <source>
        <dbReference type="Proteomes" id="UP000823561"/>
    </source>
</evidence>
<evidence type="ECO:0000313" key="2">
    <source>
        <dbReference type="EMBL" id="KAG5264469.1"/>
    </source>
</evidence>
<evidence type="ECO:0000256" key="1">
    <source>
        <dbReference type="SAM" id="Phobius"/>
    </source>
</evidence>
<dbReference type="EMBL" id="JADWDJ010000020">
    <property type="protein sequence ID" value="KAG5264469.1"/>
    <property type="molecule type" value="Genomic_DNA"/>
</dbReference>
<sequence>MLPESLPRFVSKSKPETKPVILKHTNANHANVAGTSKSCSFISQFTWYKSLVMTKLLFISFFLAVLVISVEANWVFDTMKIYNEAMEMIGKIVGREKLEAAYSTAFETGAGVTEATANLVWDVIRHLFECK</sequence>
<keyword evidence="1" id="KW-0812">Transmembrane</keyword>
<reference evidence="2" key="1">
    <citation type="submission" date="2020-10" db="EMBL/GenBank/DDBJ databases">
        <title>Chromosome-scale genome assembly of the Allis shad, Alosa alosa.</title>
        <authorList>
            <person name="Margot Z."/>
            <person name="Christophe K."/>
            <person name="Cabau C."/>
            <person name="Louis A."/>
            <person name="Berthelot C."/>
            <person name="Parey E."/>
            <person name="Roest Crollius H."/>
            <person name="Montfort J."/>
            <person name="Robinson-Rechavi M."/>
            <person name="Bucao C."/>
            <person name="Bouchez O."/>
            <person name="Gislard M."/>
            <person name="Lluch J."/>
            <person name="Milhes M."/>
            <person name="Lampietro C."/>
            <person name="Lopez Roques C."/>
            <person name="Donnadieu C."/>
            <person name="Braasch I."/>
            <person name="Desvignes T."/>
            <person name="Postlethwait J."/>
            <person name="Bobe J."/>
            <person name="Guiguen Y."/>
        </authorList>
    </citation>
    <scope>NUCLEOTIDE SEQUENCE</scope>
    <source>
        <strain evidence="2">M-15738</strain>
        <tissue evidence="2">Blood</tissue>
    </source>
</reference>
<accession>A0AAV6FNK4</accession>
<comment type="caution">
    <text evidence="2">The sequence shown here is derived from an EMBL/GenBank/DDBJ whole genome shotgun (WGS) entry which is preliminary data.</text>
</comment>
<organism evidence="2 3">
    <name type="scientific">Alosa alosa</name>
    <name type="common">allis shad</name>
    <dbReference type="NCBI Taxonomy" id="278164"/>
    <lineage>
        <taxon>Eukaryota</taxon>
        <taxon>Metazoa</taxon>
        <taxon>Chordata</taxon>
        <taxon>Craniata</taxon>
        <taxon>Vertebrata</taxon>
        <taxon>Euteleostomi</taxon>
        <taxon>Actinopterygii</taxon>
        <taxon>Neopterygii</taxon>
        <taxon>Teleostei</taxon>
        <taxon>Clupei</taxon>
        <taxon>Clupeiformes</taxon>
        <taxon>Clupeoidei</taxon>
        <taxon>Clupeidae</taxon>
        <taxon>Alosa</taxon>
    </lineage>
</organism>
<dbReference type="Proteomes" id="UP000823561">
    <property type="component" value="Chromosome 20"/>
</dbReference>